<evidence type="ECO:0000313" key="15">
    <source>
        <dbReference type="Proteomes" id="UP000295416"/>
    </source>
</evidence>
<dbReference type="SUPFAM" id="SSF51556">
    <property type="entry name" value="Metallo-dependent hydrolases"/>
    <property type="match status" value="1"/>
</dbReference>
<dbReference type="RefSeq" id="WP_132744730.1">
    <property type="nucleotide sequence ID" value="NZ_SLXK01000006.1"/>
</dbReference>
<evidence type="ECO:0000313" key="14">
    <source>
        <dbReference type="EMBL" id="TCP30198.1"/>
    </source>
</evidence>
<dbReference type="PANTHER" id="PTHR11113:SF14">
    <property type="entry name" value="N-ACETYLGLUCOSAMINE-6-PHOSPHATE DEACETYLASE"/>
    <property type="match status" value="1"/>
</dbReference>
<evidence type="ECO:0000256" key="12">
    <source>
        <dbReference type="PIRSR" id="PIRSR038994-3"/>
    </source>
</evidence>
<evidence type="ECO:0000256" key="6">
    <source>
        <dbReference type="ARBA" id="ARBA00023277"/>
    </source>
</evidence>
<proteinExistence type="inferred from homology"/>
<name>A0A4R2P7G0_9BACL</name>
<evidence type="ECO:0000256" key="5">
    <source>
        <dbReference type="ARBA" id="ARBA00022801"/>
    </source>
</evidence>
<dbReference type="Proteomes" id="UP000295416">
    <property type="component" value="Unassembled WGS sequence"/>
</dbReference>
<reference evidence="14 15" key="1">
    <citation type="submission" date="2019-03" db="EMBL/GenBank/DDBJ databases">
        <title>Genomic Encyclopedia of Type Strains, Phase IV (KMG-IV): sequencing the most valuable type-strain genomes for metagenomic binning, comparative biology and taxonomic classification.</title>
        <authorList>
            <person name="Goeker M."/>
        </authorList>
    </citation>
    <scope>NUCLEOTIDE SEQUENCE [LARGE SCALE GENOMIC DNA]</scope>
    <source>
        <strain evidence="14 15">DSM 19377</strain>
    </source>
</reference>
<keyword evidence="5 9" id="KW-0378">Hydrolase</keyword>
<feature type="binding site" evidence="11">
    <location>
        <position position="141"/>
    </location>
    <ligand>
        <name>substrate</name>
    </ligand>
</feature>
<dbReference type="GO" id="GO:0006046">
    <property type="term" value="P:N-acetylglucosamine catabolic process"/>
    <property type="evidence" value="ECO:0007669"/>
    <property type="project" value="TreeGrafter"/>
</dbReference>
<feature type="domain" description="Amidohydrolase-related" evidence="13">
    <location>
        <begin position="52"/>
        <end position="379"/>
    </location>
</feature>
<feature type="binding site" evidence="12">
    <location>
        <position position="196"/>
    </location>
    <ligand>
        <name>Zn(2+)</name>
        <dbReference type="ChEBI" id="CHEBI:29105"/>
    </ligand>
</feature>
<dbReference type="PIRSF" id="PIRSF038994">
    <property type="entry name" value="NagA"/>
    <property type="match status" value="1"/>
</dbReference>
<feature type="binding site" evidence="11">
    <location>
        <begin position="220"/>
        <end position="221"/>
    </location>
    <ligand>
        <name>substrate</name>
    </ligand>
</feature>
<dbReference type="InterPro" id="IPR032466">
    <property type="entry name" value="Metal_Hydrolase"/>
</dbReference>
<feature type="binding site" evidence="12">
    <location>
        <position position="217"/>
    </location>
    <ligand>
        <name>Zn(2+)</name>
        <dbReference type="ChEBI" id="CHEBI:29105"/>
    </ligand>
</feature>
<dbReference type="GO" id="GO:0046872">
    <property type="term" value="F:metal ion binding"/>
    <property type="evidence" value="ECO:0007669"/>
    <property type="project" value="UniProtKB-KW"/>
</dbReference>
<dbReference type="InterPro" id="IPR003764">
    <property type="entry name" value="GlcNAc_6-P_deAcase"/>
</dbReference>
<dbReference type="EMBL" id="SLXK01000006">
    <property type="protein sequence ID" value="TCP30198.1"/>
    <property type="molecule type" value="Genomic_DNA"/>
</dbReference>
<evidence type="ECO:0000256" key="7">
    <source>
        <dbReference type="ARBA" id="ARBA00047647"/>
    </source>
</evidence>
<feature type="binding site" evidence="11">
    <location>
        <begin position="308"/>
        <end position="310"/>
    </location>
    <ligand>
        <name>substrate</name>
    </ligand>
</feature>
<protein>
    <recommendedName>
        <fullName evidence="3">N-acetylglucosamine-6-phosphate deacetylase</fullName>
        <ecNumber evidence="2">3.5.1.25</ecNumber>
    </recommendedName>
</protein>
<evidence type="ECO:0000256" key="1">
    <source>
        <dbReference type="ARBA" id="ARBA00010716"/>
    </source>
</evidence>
<feature type="binding site" evidence="11">
    <location>
        <position position="252"/>
    </location>
    <ligand>
        <name>substrate</name>
    </ligand>
</feature>
<feature type="active site" description="Proton donor/acceptor" evidence="10">
    <location>
        <position position="275"/>
    </location>
</feature>
<comment type="cofactor">
    <cofactor evidence="12">
        <name>a divalent metal cation</name>
        <dbReference type="ChEBI" id="CHEBI:60240"/>
    </cofactor>
    <text evidence="12">Binds 1 divalent metal cation per subunit.</text>
</comment>
<feature type="binding site" evidence="12">
    <location>
        <position position="130"/>
    </location>
    <ligand>
        <name>Zn(2+)</name>
        <dbReference type="ChEBI" id="CHEBI:29105"/>
    </ligand>
</feature>
<sequence>MRITGPAIYTENGWIENGSVKITNEKISAMDEMIINKDGEDLFDFPSDYKCLPGMIDVHIHGAGGSDTMDASPEALSNIAQTLPKEATTGFLATTITQEPAAIEKAIKNAGDYIKNQPSGQAEILGIHLEGPFLNQEKAGAQPPEYILDGDLDLFEAWQKLSGDNIKLVTVAPEIKNGLKLINYLSVHGVVASIGHSNGGFRDVANAVEAGATHVTHLFNGMSGLHHREPGVVGGALLHDELYAEMIVDGIHICPETVDLAYRQKGPGKTILITDAMRAKCMKNGTYDLGGQEVTVTDGKAVLASGSLAGSVLKMDQAMQNMMAFTAAKLEDIVEMGSVNPAMQCGVYDRKGSITRGKDADLIILDDNNQLVMTICRGVVTYRQEER</sequence>
<keyword evidence="6 9" id="KW-0119">Carbohydrate metabolism</keyword>
<organism evidence="14 15">
    <name type="scientific">Scopulibacillus darangshiensis</name>
    <dbReference type="NCBI Taxonomy" id="442528"/>
    <lineage>
        <taxon>Bacteria</taxon>
        <taxon>Bacillati</taxon>
        <taxon>Bacillota</taxon>
        <taxon>Bacilli</taxon>
        <taxon>Bacillales</taxon>
        <taxon>Sporolactobacillaceae</taxon>
        <taxon>Scopulibacillus</taxon>
    </lineage>
</organism>
<dbReference type="GO" id="GO:0008448">
    <property type="term" value="F:N-acetylglucosamine-6-phosphate deacetylase activity"/>
    <property type="evidence" value="ECO:0007669"/>
    <property type="project" value="UniProtKB-EC"/>
</dbReference>
<gene>
    <name evidence="14" type="ORF">EV207_10621</name>
</gene>
<dbReference type="Gene3D" id="2.30.40.10">
    <property type="entry name" value="Urease, subunit C, domain 1"/>
    <property type="match status" value="1"/>
</dbReference>
<evidence type="ECO:0000259" key="13">
    <source>
        <dbReference type="Pfam" id="PF01979"/>
    </source>
</evidence>
<dbReference type="FunFam" id="3.20.20.140:FF:000004">
    <property type="entry name" value="N-acetylglucosamine-6-phosphate deacetylase"/>
    <property type="match status" value="1"/>
</dbReference>
<keyword evidence="4 12" id="KW-0479">Metal-binding</keyword>
<dbReference type="OrthoDB" id="9776488at2"/>
<dbReference type="EC" id="3.5.1.25" evidence="2"/>
<comment type="caution">
    <text evidence="14">The sequence shown here is derived from an EMBL/GenBank/DDBJ whole genome shotgun (WGS) entry which is preliminary data.</text>
</comment>
<keyword evidence="15" id="KW-1185">Reference proteome</keyword>
<dbReference type="Gene3D" id="3.20.20.140">
    <property type="entry name" value="Metal-dependent hydrolases"/>
    <property type="match status" value="1"/>
</dbReference>
<dbReference type="SUPFAM" id="SSF51338">
    <property type="entry name" value="Composite domain of metallo-dependent hydrolases"/>
    <property type="match status" value="1"/>
</dbReference>
<comment type="catalytic activity">
    <reaction evidence="7">
        <text>N-acetyl-D-glucosamine 6-phosphate + H2O = D-glucosamine 6-phosphate + acetate</text>
        <dbReference type="Rhea" id="RHEA:22936"/>
        <dbReference type="ChEBI" id="CHEBI:15377"/>
        <dbReference type="ChEBI" id="CHEBI:30089"/>
        <dbReference type="ChEBI" id="CHEBI:57513"/>
        <dbReference type="ChEBI" id="CHEBI:58725"/>
        <dbReference type="EC" id="3.5.1.25"/>
    </reaction>
</comment>
<evidence type="ECO:0000256" key="2">
    <source>
        <dbReference type="ARBA" id="ARBA00011899"/>
    </source>
</evidence>
<evidence type="ECO:0000256" key="10">
    <source>
        <dbReference type="PIRSR" id="PIRSR038994-1"/>
    </source>
</evidence>
<dbReference type="InterPro" id="IPR011059">
    <property type="entry name" value="Metal-dep_hydrolase_composite"/>
</dbReference>
<evidence type="ECO:0000256" key="8">
    <source>
        <dbReference type="ARBA" id="ARBA00060590"/>
    </source>
</evidence>
<evidence type="ECO:0000256" key="9">
    <source>
        <dbReference type="PIRNR" id="PIRNR038994"/>
    </source>
</evidence>
<dbReference type="InterPro" id="IPR006680">
    <property type="entry name" value="Amidohydro-rel"/>
</dbReference>
<dbReference type="CDD" id="cd00854">
    <property type="entry name" value="NagA"/>
    <property type="match status" value="1"/>
</dbReference>
<dbReference type="Pfam" id="PF01979">
    <property type="entry name" value="Amidohydro_1"/>
    <property type="match status" value="1"/>
</dbReference>
<evidence type="ECO:0000256" key="3">
    <source>
        <dbReference type="ARBA" id="ARBA00018029"/>
    </source>
</evidence>
<evidence type="ECO:0000256" key="4">
    <source>
        <dbReference type="ARBA" id="ARBA00022723"/>
    </source>
</evidence>
<comment type="pathway">
    <text evidence="8">Amino-sugar metabolism; N-acetylneuraminate degradation; D-fructose 6-phosphate from N-acetylneuraminate: step 4/5.</text>
</comment>
<dbReference type="NCBIfam" id="TIGR00221">
    <property type="entry name" value="nagA"/>
    <property type="match status" value="1"/>
</dbReference>
<comment type="similarity">
    <text evidence="1 9">Belongs to the metallo-dependent hydrolases superfamily. NagA family.</text>
</comment>
<evidence type="ECO:0000256" key="11">
    <source>
        <dbReference type="PIRSR" id="PIRSR038994-2"/>
    </source>
</evidence>
<dbReference type="AlphaFoldDB" id="A0A4R2P7G0"/>
<dbReference type="PANTHER" id="PTHR11113">
    <property type="entry name" value="N-ACETYLGLUCOSAMINE-6-PHOSPHATE DEACETYLASE"/>
    <property type="match status" value="1"/>
</dbReference>
<accession>A0A4R2P7G0</accession>
<feature type="binding site" evidence="11">
    <location>
        <position position="228"/>
    </location>
    <ligand>
        <name>substrate</name>
    </ligand>
</feature>